<sequence length="295" mass="33047">MNKKPVRKAVIPVAGFGTRLLPVTKAVPKELLPIVDLPAIQVIVEECIQSGIEEVIFITGRGKGGIEDHFDYNYELESLLEERGKLKELERVREISGMIRTIAVRQKKPLGLGHAIFCARELVGDEHFMVLLPDDIISSTPTCTRQMIDVFERYGQAVVSLMRVPKTQTHHYGIVTGEAWSPGLHRIRTLVEKPAPEIAPSDLAIIGRYLLPPDIFKYLEGARPDESGEIQLTDALARLARERALVGFEFEGLRHDVGDKLGFLTANISYGLQHPEIGPRFREYMKERIAAGDFD</sequence>
<dbReference type="InterPro" id="IPR005835">
    <property type="entry name" value="NTP_transferase_dom"/>
</dbReference>
<organism evidence="7 8">
    <name type="scientific">Bradymonas sediminis</name>
    <dbReference type="NCBI Taxonomy" id="1548548"/>
    <lineage>
        <taxon>Bacteria</taxon>
        <taxon>Deltaproteobacteria</taxon>
        <taxon>Bradymonadales</taxon>
        <taxon>Bradymonadaceae</taxon>
        <taxon>Bradymonas</taxon>
    </lineage>
</organism>
<dbReference type="RefSeq" id="WP_111331238.1">
    <property type="nucleotide sequence ID" value="NZ_CP030032.1"/>
</dbReference>
<name>A0A2Z4FG76_9DELT</name>
<dbReference type="SUPFAM" id="SSF53448">
    <property type="entry name" value="Nucleotide-diphospho-sugar transferases"/>
    <property type="match status" value="1"/>
</dbReference>
<keyword evidence="8" id="KW-1185">Reference proteome</keyword>
<evidence type="ECO:0000256" key="6">
    <source>
        <dbReference type="RuleBase" id="RU361259"/>
    </source>
</evidence>
<dbReference type="EMBL" id="CP030032">
    <property type="protein sequence ID" value="AWV87940.1"/>
    <property type="molecule type" value="Genomic_DNA"/>
</dbReference>
<dbReference type="InterPro" id="IPR029044">
    <property type="entry name" value="Nucleotide-diphossugar_trans"/>
</dbReference>
<evidence type="ECO:0000313" key="8">
    <source>
        <dbReference type="Proteomes" id="UP000249799"/>
    </source>
</evidence>
<dbReference type="AlphaFoldDB" id="A0A2Z4FG76"/>
<dbReference type="PANTHER" id="PTHR43197:SF1">
    <property type="entry name" value="UTP--GLUCOSE-1-PHOSPHATE URIDYLYLTRANSFERASE"/>
    <property type="match status" value="1"/>
</dbReference>
<dbReference type="InterPro" id="IPR005771">
    <property type="entry name" value="GalU_uridylyltTrfase_bac/arc"/>
</dbReference>
<gene>
    <name evidence="7" type="primary">galU</name>
    <name evidence="7" type="ORF">DN745_00780</name>
</gene>
<dbReference type="NCBIfam" id="TIGR01099">
    <property type="entry name" value="galU"/>
    <property type="match status" value="1"/>
</dbReference>
<comment type="similarity">
    <text evidence="1 6">Belongs to the UDPGP type 2 family.</text>
</comment>
<protein>
    <recommendedName>
        <fullName evidence="2 6">UTP--glucose-1-phosphate uridylyltransferase</fullName>
        <ecNumber evidence="2 6">2.7.7.9</ecNumber>
    </recommendedName>
    <alternativeName>
        <fullName evidence="6">UDP-glucose pyrophosphorylase</fullName>
    </alternativeName>
</protein>
<dbReference type="PANTHER" id="PTHR43197">
    <property type="entry name" value="UTP--GLUCOSE-1-PHOSPHATE URIDYLYLTRANSFERASE"/>
    <property type="match status" value="1"/>
</dbReference>
<reference evidence="7 8" key="1">
    <citation type="submission" date="2018-06" db="EMBL/GenBank/DDBJ databases">
        <title>Lujinxingia sediminis gen. nov. sp. nov., a new facultative anaerobic member of the class Deltaproteobacteria, and proposal of Lujinxingaceae fam. nov.</title>
        <authorList>
            <person name="Guo L.-Y."/>
            <person name="Li C.-M."/>
            <person name="Wang S."/>
            <person name="Du Z.-J."/>
        </authorList>
    </citation>
    <scope>NUCLEOTIDE SEQUENCE [LARGE SCALE GENOMIC DNA]</scope>
    <source>
        <strain evidence="7 8">FA350</strain>
    </source>
</reference>
<dbReference type="Proteomes" id="UP000249799">
    <property type="component" value="Chromosome"/>
</dbReference>
<dbReference type="GO" id="GO:0006011">
    <property type="term" value="P:UDP-alpha-D-glucose metabolic process"/>
    <property type="evidence" value="ECO:0007669"/>
    <property type="project" value="InterPro"/>
</dbReference>
<comment type="catalytic activity">
    <reaction evidence="5 6">
        <text>alpha-D-glucose 1-phosphate + UTP + H(+) = UDP-alpha-D-glucose + diphosphate</text>
        <dbReference type="Rhea" id="RHEA:19889"/>
        <dbReference type="ChEBI" id="CHEBI:15378"/>
        <dbReference type="ChEBI" id="CHEBI:33019"/>
        <dbReference type="ChEBI" id="CHEBI:46398"/>
        <dbReference type="ChEBI" id="CHEBI:58601"/>
        <dbReference type="ChEBI" id="CHEBI:58885"/>
        <dbReference type="EC" id="2.7.7.9"/>
    </reaction>
</comment>
<dbReference type="Pfam" id="PF00483">
    <property type="entry name" value="NTP_transferase"/>
    <property type="match status" value="1"/>
</dbReference>
<keyword evidence="4 6" id="KW-0548">Nucleotidyltransferase</keyword>
<evidence type="ECO:0000256" key="3">
    <source>
        <dbReference type="ARBA" id="ARBA00022679"/>
    </source>
</evidence>
<dbReference type="EC" id="2.7.7.9" evidence="2 6"/>
<keyword evidence="3 6" id="KW-0808">Transferase</keyword>
<evidence type="ECO:0000256" key="1">
    <source>
        <dbReference type="ARBA" id="ARBA00006890"/>
    </source>
</evidence>
<evidence type="ECO:0000313" key="7">
    <source>
        <dbReference type="EMBL" id="AWV87940.1"/>
    </source>
</evidence>
<dbReference type="GO" id="GO:0003983">
    <property type="term" value="F:UTP:glucose-1-phosphate uridylyltransferase activity"/>
    <property type="evidence" value="ECO:0007669"/>
    <property type="project" value="UniProtKB-EC"/>
</dbReference>
<dbReference type="CDD" id="cd02541">
    <property type="entry name" value="UGPase_prokaryotic"/>
    <property type="match status" value="1"/>
</dbReference>
<dbReference type="Gene3D" id="3.90.550.10">
    <property type="entry name" value="Spore Coat Polysaccharide Biosynthesis Protein SpsA, Chain A"/>
    <property type="match status" value="1"/>
</dbReference>
<evidence type="ECO:0000256" key="2">
    <source>
        <dbReference type="ARBA" id="ARBA00012415"/>
    </source>
</evidence>
<dbReference type="KEGG" id="bsed:DN745_00780"/>
<proteinExistence type="inferred from homology"/>
<evidence type="ECO:0000256" key="4">
    <source>
        <dbReference type="ARBA" id="ARBA00022695"/>
    </source>
</evidence>
<accession>A0A2Z4FG76</accession>
<evidence type="ECO:0000256" key="5">
    <source>
        <dbReference type="ARBA" id="ARBA00048128"/>
    </source>
</evidence>
<dbReference type="OrthoDB" id="9803306at2"/>